<dbReference type="AlphaFoldDB" id="A0A1R1YU34"/>
<evidence type="ECO:0000313" key="1">
    <source>
        <dbReference type="EMBL" id="OMJ30391.1"/>
    </source>
</evidence>
<dbReference type="Proteomes" id="UP000187429">
    <property type="component" value="Unassembled WGS sequence"/>
</dbReference>
<sequence length="112" mass="12480">MQTLMFETSKYSGPFITPAIGTAEKKEAILEPICSLVYQYDRYAVIPGAIPDSKMPSNDRTETKVIGVLHNVNNILHIDQQQTIIGNQIDGFSFCNNIFDGAIECTRLLENV</sequence>
<keyword evidence="2" id="KW-1185">Reference proteome</keyword>
<reference evidence="2" key="1">
    <citation type="submission" date="2017-01" db="EMBL/GenBank/DDBJ databases">
        <authorList>
            <person name="Wang Y."/>
            <person name="White M."/>
            <person name="Kvist S."/>
            <person name="Moncalvo J.-M."/>
        </authorList>
    </citation>
    <scope>NUCLEOTIDE SEQUENCE [LARGE SCALE GENOMIC DNA]</scope>
    <source>
        <strain evidence="2">ID-206-W2</strain>
    </source>
</reference>
<comment type="caution">
    <text evidence="1">The sequence shown here is derived from an EMBL/GenBank/DDBJ whole genome shotgun (WGS) entry which is preliminary data.</text>
</comment>
<proteinExistence type="predicted"/>
<organism evidence="1 2">
    <name type="scientific">Smittium culicis</name>
    <dbReference type="NCBI Taxonomy" id="133412"/>
    <lineage>
        <taxon>Eukaryota</taxon>
        <taxon>Fungi</taxon>
        <taxon>Fungi incertae sedis</taxon>
        <taxon>Zoopagomycota</taxon>
        <taxon>Kickxellomycotina</taxon>
        <taxon>Harpellomycetes</taxon>
        <taxon>Harpellales</taxon>
        <taxon>Legeriomycetaceae</taxon>
        <taxon>Smittium</taxon>
    </lineage>
</organism>
<protein>
    <submittedName>
        <fullName evidence="1">Uncharacterized protein</fullName>
    </submittedName>
</protein>
<gene>
    <name evidence="1" type="ORF">AYI69_g66</name>
</gene>
<evidence type="ECO:0000313" key="2">
    <source>
        <dbReference type="Proteomes" id="UP000187429"/>
    </source>
</evidence>
<dbReference type="EMBL" id="LSSM01000015">
    <property type="protein sequence ID" value="OMJ30391.1"/>
    <property type="molecule type" value="Genomic_DNA"/>
</dbReference>
<name>A0A1R1YU34_9FUNG</name>
<accession>A0A1R1YU34</accession>